<sequence length="63" mass="7369">MINTRKEVHTMATDKPKFTVIVDTIIDDLIEEYRHKYKMRSKSAAAAKLIEIGLQHEKLLEQK</sequence>
<organism evidence="1">
    <name type="scientific">Caudovirales sp. ctIZM3</name>
    <dbReference type="NCBI Taxonomy" id="2827633"/>
    <lineage>
        <taxon>Viruses</taxon>
        <taxon>Duplodnaviria</taxon>
        <taxon>Heunggongvirae</taxon>
        <taxon>Uroviricota</taxon>
        <taxon>Caudoviricetes</taxon>
    </lineage>
</organism>
<evidence type="ECO:0000313" key="1">
    <source>
        <dbReference type="EMBL" id="DAF59456.1"/>
    </source>
</evidence>
<proteinExistence type="predicted"/>
<dbReference type="EMBL" id="BK032770">
    <property type="protein sequence ID" value="DAF59456.1"/>
    <property type="molecule type" value="Genomic_DNA"/>
</dbReference>
<name>A0A8S5T8K5_9CAUD</name>
<protein>
    <submittedName>
        <fullName evidence="1">Uncharacterized protein</fullName>
    </submittedName>
</protein>
<accession>A0A8S5T8K5</accession>
<reference evidence="1" key="1">
    <citation type="journal article" date="2021" name="Proc. Natl. Acad. Sci. U.S.A.">
        <title>A Catalog of Tens of Thousands of Viruses from Human Metagenomes Reveals Hidden Associations with Chronic Diseases.</title>
        <authorList>
            <person name="Tisza M.J."/>
            <person name="Buck C.B."/>
        </authorList>
    </citation>
    <scope>NUCLEOTIDE SEQUENCE</scope>
    <source>
        <strain evidence="1">CtIZM3</strain>
    </source>
</reference>